<sequence>MNNMLIGLRDWVDARLPIMRAWNTHMGQYYAPKNFNFWYFFGVLSLLVLVNQLLTGIWLTMSFNPSQEGAFASVEYIMRDVDYGWILRYMHSTGASAFFVVIYLHMFRAILYGSYQKPRELIWIFGMLIFVVLMAEAFVGYVLPWGQMSYWGAQVIISLFSAIPVVGEDLVTWIRGDYLISGITLNRFFALHVVALPIVLLALVVLHLLALHEVGSNNPDGVDIKKHKDENGIPLDGVAFHPYYTVHDLQAIAVFLFIFCTVMFFFPEMGGFFLEYPNFEEANSLKTPEHIAPTWYFTPFYSVLRAVPDKFWGFVAFAASVAIPFILPWLDRSPVKSWRYKGNITKVMLVLFTASFIILGVLGVRAPTPERTVLAQICTVIYFGFFLLMPVWTSLEKTKPVPERTTDNGGIGFWGSMGGVILIGVLCFLPLKAVGAGGPGVALDHMKPDLTDKASLQTGAQLYMNYCMGCHSQQYARYERMATDLEIPLDLLPGNFMFDPDVRVGELMSNSMDIADAKRWFGAAPPDLTLVARARGTDWLYTYLRTFYADDSRPYGVNNKVFKDVGMPHVLQELQGMQECAMGPVAAANGGIKRDPLTGEDILEEPCSRFTITEPGLMTPAEYDAAIYDLVNFLAYSGEPAAMHRERLGIYVLLFITLFFVFAWLLNREYWKDVH</sequence>
<feature type="transmembrane region" description="Helical" evidence="13">
    <location>
        <begin position="311"/>
        <end position="327"/>
    </location>
</feature>
<keyword evidence="7" id="KW-0479">Metal-binding</keyword>
<feature type="transmembrane region" description="Helical" evidence="13">
    <location>
        <begin position="249"/>
        <end position="266"/>
    </location>
</feature>
<feature type="transmembrane region" description="Helical" evidence="13">
    <location>
        <begin position="648"/>
        <end position="666"/>
    </location>
</feature>
<dbReference type="RefSeq" id="WP_279246442.1">
    <property type="nucleotide sequence ID" value="NZ_SHNN01000003.1"/>
</dbReference>
<keyword evidence="4 12" id="KW-0349">Heme</keyword>
<feature type="transmembrane region" description="Helical" evidence="13">
    <location>
        <begin position="149"/>
        <end position="167"/>
    </location>
</feature>
<dbReference type="InterPro" id="IPR002326">
    <property type="entry name" value="Cyt_c1"/>
</dbReference>
<name>A0ABT3TJG0_9GAMM</name>
<comment type="subunit">
    <text evidence="2 12">The main subunits of complex b-c1 are: cytochrome b, cytochrome c1 and the Rieske protein.</text>
</comment>
<feature type="transmembrane region" description="Helical" evidence="13">
    <location>
        <begin position="37"/>
        <end position="59"/>
    </location>
</feature>
<evidence type="ECO:0000256" key="3">
    <source>
        <dbReference type="ARBA" id="ARBA00022448"/>
    </source>
</evidence>
<feature type="transmembrane region" description="Helical" evidence="13">
    <location>
        <begin position="412"/>
        <end position="431"/>
    </location>
</feature>
<comment type="caution">
    <text evidence="16">The sequence shown here is derived from an EMBL/GenBank/DDBJ whole genome shotgun (WGS) entry which is preliminary data.</text>
</comment>
<comment type="function">
    <text evidence="12">Component of the ubiquinol-cytochrome c reductase complex (complex III or cytochrome b-c1 complex), which is a respiratory chain that generates an electrochemical potential coupled to ATP synthesis.</text>
</comment>
<dbReference type="EMBL" id="SHNN01000003">
    <property type="protein sequence ID" value="MCX2982419.1"/>
    <property type="molecule type" value="Genomic_DNA"/>
</dbReference>
<evidence type="ECO:0000256" key="4">
    <source>
        <dbReference type="ARBA" id="ARBA00022617"/>
    </source>
</evidence>
<keyword evidence="8 12" id="KW-0249">Electron transport</keyword>
<protein>
    <recommendedName>
        <fullName evidence="12">Cytochrome b</fullName>
    </recommendedName>
</protein>
<dbReference type="Gene3D" id="1.10.760.10">
    <property type="entry name" value="Cytochrome c-like domain"/>
    <property type="match status" value="1"/>
</dbReference>
<keyword evidence="5 12" id="KW-0679">Respiratory chain</keyword>
<dbReference type="SUPFAM" id="SSF46626">
    <property type="entry name" value="Cytochrome c"/>
    <property type="match status" value="1"/>
</dbReference>
<keyword evidence="9 13" id="KW-1133">Transmembrane helix</keyword>
<dbReference type="Pfam" id="PF00033">
    <property type="entry name" value="Cytochrome_B"/>
    <property type="match status" value="1"/>
</dbReference>
<dbReference type="Pfam" id="PF00032">
    <property type="entry name" value="Cytochrom_B_C"/>
    <property type="match status" value="1"/>
</dbReference>
<feature type="domain" description="Cytochrome b/b6 C-terminal region profile" evidence="15">
    <location>
        <begin position="230"/>
        <end position="403"/>
    </location>
</feature>
<comment type="cofactor">
    <cofactor evidence="12">
        <name>heme b</name>
        <dbReference type="ChEBI" id="CHEBI:60344"/>
    </cofactor>
    <text evidence="12">Binds 2 heme groups non-covalently.</text>
</comment>
<organism evidence="16 17">
    <name type="scientific">Candidatus Litorirhabdus singularis</name>
    <dbReference type="NCBI Taxonomy" id="2518993"/>
    <lineage>
        <taxon>Bacteria</taxon>
        <taxon>Pseudomonadati</taxon>
        <taxon>Pseudomonadota</taxon>
        <taxon>Gammaproteobacteria</taxon>
        <taxon>Cellvibrionales</taxon>
        <taxon>Halieaceae</taxon>
        <taxon>Candidatus Litorirhabdus</taxon>
    </lineage>
</organism>
<evidence type="ECO:0000256" key="10">
    <source>
        <dbReference type="ARBA" id="ARBA00023004"/>
    </source>
</evidence>
<dbReference type="Proteomes" id="UP001143362">
    <property type="component" value="Unassembled WGS sequence"/>
</dbReference>
<gene>
    <name evidence="16" type="ORF">EYC98_16265</name>
</gene>
<dbReference type="InterPro" id="IPR036150">
    <property type="entry name" value="Cyt_b/b6_C_sf"/>
</dbReference>
<reference evidence="16" key="1">
    <citation type="submission" date="2019-02" db="EMBL/GenBank/DDBJ databases">
        <authorList>
            <person name="Li S.-H."/>
        </authorList>
    </citation>
    <scope>NUCLEOTIDE SEQUENCE</scope>
    <source>
        <strain evidence="16">IMCC14734</strain>
    </source>
</reference>
<dbReference type="PANTHER" id="PTHR19271">
    <property type="entry name" value="CYTOCHROME B"/>
    <property type="match status" value="1"/>
</dbReference>
<dbReference type="SUPFAM" id="SSF81648">
    <property type="entry name" value="a domain/subunit of cytochrome bc1 complex (Ubiquinol-cytochrome c reductase)"/>
    <property type="match status" value="1"/>
</dbReference>
<evidence type="ECO:0000256" key="7">
    <source>
        <dbReference type="ARBA" id="ARBA00022723"/>
    </source>
</evidence>
<evidence type="ECO:0000256" key="9">
    <source>
        <dbReference type="ARBA" id="ARBA00022989"/>
    </source>
</evidence>
<feature type="domain" description="Cytochrome b/b6 N-terminal region profile" evidence="14">
    <location>
        <begin position="8"/>
        <end position="220"/>
    </location>
</feature>
<keyword evidence="10" id="KW-0408">Iron</keyword>
<dbReference type="CDD" id="cd00284">
    <property type="entry name" value="Cytochrome_b_N"/>
    <property type="match status" value="1"/>
</dbReference>
<dbReference type="InterPro" id="IPR005798">
    <property type="entry name" value="Cyt_b/b6_C"/>
</dbReference>
<dbReference type="Gene3D" id="1.20.810.10">
    <property type="entry name" value="Cytochrome Bc1 Complex, Chain C"/>
    <property type="match status" value="1"/>
</dbReference>
<feature type="transmembrane region" description="Helical" evidence="13">
    <location>
        <begin position="188"/>
        <end position="210"/>
    </location>
</feature>
<evidence type="ECO:0000313" key="16">
    <source>
        <dbReference type="EMBL" id="MCX2982419.1"/>
    </source>
</evidence>
<dbReference type="Pfam" id="PF02167">
    <property type="entry name" value="Cytochrom_C1"/>
    <property type="match status" value="1"/>
</dbReference>
<comment type="similarity">
    <text evidence="12">Belongs to the cytochrome b family.</text>
</comment>
<dbReference type="InterPro" id="IPR036909">
    <property type="entry name" value="Cyt_c-like_dom_sf"/>
</dbReference>
<keyword evidence="3 12" id="KW-0813">Transport</keyword>
<evidence type="ECO:0000256" key="12">
    <source>
        <dbReference type="RuleBase" id="RU003385"/>
    </source>
</evidence>
<feature type="transmembrane region" description="Helical" evidence="13">
    <location>
        <begin position="121"/>
        <end position="143"/>
    </location>
</feature>
<comment type="subcellular location">
    <subcellularLocation>
        <location evidence="1">Membrane</location>
        <topology evidence="1">Multi-pass membrane protein</topology>
    </subcellularLocation>
</comment>
<dbReference type="InterPro" id="IPR048259">
    <property type="entry name" value="Cytochrome_b_N_euk/bac"/>
</dbReference>
<dbReference type="InterPro" id="IPR005797">
    <property type="entry name" value="Cyt_b/b6_N"/>
</dbReference>
<evidence type="ECO:0000256" key="1">
    <source>
        <dbReference type="ARBA" id="ARBA00004141"/>
    </source>
</evidence>
<evidence type="ECO:0000259" key="15">
    <source>
        <dbReference type="PROSITE" id="PS51003"/>
    </source>
</evidence>
<feature type="transmembrane region" description="Helical" evidence="13">
    <location>
        <begin position="347"/>
        <end position="366"/>
    </location>
</feature>
<dbReference type="PROSITE" id="PS51002">
    <property type="entry name" value="CYTB_NTER"/>
    <property type="match status" value="1"/>
</dbReference>
<feature type="transmembrane region" description="Helical" evidence="13">
    <location>
        <begin position="89"/>
        <end position="109"/>
    </location>
</feature>
<keyword evidence="11 13" id="KW-0472">Membrane</keyword>
<feature type="transmembrane region" description="Helical" evidence="13">
    <location>
        <begin position="373"/>
        <end position="392"/>
    </location>
</feature>
<dbReference type="PANTHER" id="PTHR19271:SF16">
    <property type="entry name" value="CYTOCHROME B"/>
    <property type="match status" value="1"/>
</dbReference>
<keyword evidence="17" id="KW-1185">Reference proteome</keyword>
<dbReference type="PRINTS" id="PR00603">
    <property type="entry name" value="CYTOCHROMEC1"/>
</dbReference>
<dbReference type="InterPro" id="IPR016174">
    <property type="entry name" value="Di-haem_cyt_TM"/>
</dbReference>
<evidence type="ECO:0000256" key="11">
    <source>
        <dbReference type="ARBA" id="ARBA00023136"/>
    </source>
</evidence>
<dbReference type="SUPFAM" id="SSF81342">
    <property type="entry name" value="Transmembrane di-heme cytochromes"/>
    <property type="match status" value="1"/>
</dbReference>
<dbReference type="PROSITE" id="PS51003">
    <property type="entry name" value="CYTB_CTER"/>
    <property type="match status" value="1"/>
</dbReference>
<evidence type="ECO:0000259" key="14">
    <source>
        <dbReference type="PROSITE" id="PS51002"/>
    </source>
</evidence>
<evidence type="ECO:0000256" key="8">
    <source>
        <dbReference type="ARBA" id="ARBA00022982"/>
    </source>
</evidence>
<proteinExistence type="inferred from homology"/>
<evidence type="ECO:0000256" key="13">
    <source>
        <dbReference type="SAM" id="Phobius"/>
    </source>
</evidence>
<evidence type="ECO:0000313" key="17">
    <source>
        <dbReference type="Proteomes" id="UP001143362"/>
    </source>
</evidence>
<dbReference type="InterPro" id="IPR027387">
    <property type="entry name" value="Cytb/b6-like_sf"/>
</dbReference>
<evidence type="ECO:0000256" key="2">
    <source>
        <dbReference type="ARBA" id="ARBA00011649"/>
    </source>
</evidence>
<evidence type="ECO:0000256" key="5">
    <source>
        <dbReference type="ARBA" id="ARBA00022660"/>
    </source>
</evidence>
<accession>A0ABT3TJG0</accession>
<keyword evidence="6 12" id="KW-0812">Transmembrane</keyword>
<evidence type="ECO:0000256" key="6">
    <source>
        <dbReference type="ARBA" id="ARBA00022692"/>
    </source>
</evidence>